<dbReference type="Pfam" id="PF12796">
    <property type="entry name" value="Ank_2"/>
    <property type="match status" value="2"/>
</dbReference>
<evidence type="ECO:0000256" key="8">
    <source>
        <dbReference type="SAM" id="Phobius"/>
    </source>
</evidence>
<dbReference type="PROSITE" id="PS50297">
    <property type="entry name" value="ANK_REP_REGION"/>
    <property type="match status" value="3"/>
</dbReference>
<evidence type="ECO:0000313" key="10">
    <source>
        <dbReference type="EMBL" id="KAK0608419.1"/>
    </source>
</evidence>
<feature type="repeat" description="ANK" evidence="7">
    <location>
        <begin position="71"/>
        <end position="103"/>
    </location>
</feature>
<sequence>MDPQLYDAAVKGNIEPFTARELDSIVTPNKNTILHINIRSRNRSSMETASTKFVEDILDRCPSLLLQVNAKAETPLHVAAKYGHSDMVEVLIKSSAKPQHEELESGRGAAKRMLIRMTNNEGDTALHEAVKYKHLDVVKILTREDPDFSYSSNKRGQTPLYIAAAAVKFYPTAKKSLEIVVEILETCTSPAYEGPDQMTALHAAAAARNENRLVLDITRKILEKKKSLIKERDRYGWTPLHYAAYHRNRESMETLLECDISTAYIGDKHRKMTPLHLAIGQGYIPREIISRCPDCCEFVDERRWNVLHFAVLSLSDKNLKTLLKEYPLIRNLINDKDVDGNTPLHLLATFHRGLLWEIMEDIDEDIFLDLDIVNNQNMSVHGMMRKSDHGQLEQEILKLEGPSGPYQRGVVKVRKGYDEFDEKVKKEYEKVKESHLIVAALIATVTFTAAFTLPGGVIQDEGTAILSKKAAFQAFVITDAIAMVLSLSAVFAYSLLSVQIVMATSEKSFLLLAYGGLSTVMAMGAMTSYRSPLVDIKDDNDVKFLLCEDRIIPQVGVTLVKKVDQHLEARGADVHDVQPPVPPTYVKPTHFASASEGNQVFGSVPATQPSQCTSTVQSTEIGEGCPTYYSDDQALSHLTKNLLMGVRSMIFSPIWNMIVVLIA</sequence>
<dbReference type="Gene3D" id="1.25.40.20">
    <property type="entry name" value="Ankyrin repeat-containing domain"/>
    <property type="match status" value="3"/>
</dbReference>
<feature type="transmembrane region" description="Helical" evidence="8">
    <location>
        <begin position="436"/>
        <end position="458"/>
    </location>
</feature>
<keyword evidence="2 8" id="KW-0812">Transmembrane</keyword>
<proteinExistence type="predicted"/>
<organism evidence="10 11">
    <name type="scientific">Acer saccharum</name>
    <name type="common">Sugar maple</name>
    <dbReference type="NCBI Taxonomy" id="4024"/>
    <lineage>
        <taxon>Eukaryota</taxon>
        <taxon>Viridiplantae</taxon>
        <taxon>Streptophyta</taxon>
        <taxon>Embryophyta</taxon>
        <taxon>Tracheophyta</taxon>
        <taxon>Spermatophyta</taxon>
        <taxon>Magnoliopsida</taxon>
        <taxon>eudicotyledons</taxon>
        <taxon>Gunneridae</taxon>
        <taxon>Pentapetalae</taxon>
        <taxon>rosids</taxon>
        <taxon>malvids</taxon>
        <taxon>Sapindales</taxon>
        <taxon>Sapindaceae</taxon>
        <taxon>Hippocastanoideae</taxon>
        <taxon>Acereae</taxon>
        <taxon>Acer</taxon>
    </lineage>
</organism>
<dbReference type="InterPro" id="IPR002110">
    <property type="entry name" value="Ankyrin_rpt"/>
</dbReference>
<keyword evidence="11" id="KW-1185">Reference proteome</keyword>
<dbReference type="InterPro" id="IPR036770">
    <property type="entry name" value="Ankyrin_rpt-contain_sf"/>
</dbReference>
<feature type="transmembrane region" description="Helical" evidence="8">
    <location>
        <begin position="508"/>
        <end position="529"/>
    </location>
</feature>
<feature type="repeat" description="ANK" evidence="7">
    <location>
        <begin position="235"/>
        <end position="257"/>
    </location>
</feature>
<dbReference type="SMART" id="SM00248">
    <property type="entry name" value="ANK"/>
    <property type="match status" value="9"/>
</dbReference>
<evidence type="ECO:0000256" key="2">
    <source>
        <dbReference type="ARBA" id="ARBA00022692"/>
    </source>
</evidence>
<feature type="domain" description="PGG" evidence="9">
    <location>
        <begin position="426"/>
        <end position="526"/>
    </location>
</feature>
<evidence type="ECO:0000259" key="9">
    <source>
        <dbReference type="Pfam" id="PF13962"/>
    </source>
</evidence>
<evidence type="ECO:0000256" key="5">
    <source>
        <dbReference type="ARBA" id="ARBA00023043"/>
    </source>
</evidence>
<dbReference type="PANTHER" id="PTHR24186">
    <property type="entry name" value="PROTEIN PHOSPHATASE 1 REGULATORY SUBUNIT"/>
    <property type="match status" value="1"/>
</dbReference>
<gene>
    <name evidence="10" type="ORF">LWI29_030394</name>
</gene>
<dbReference type="Pfam" id="PF13857">
    <property type="entry name" value="Ank_5"/>
    <property type="match status" value="1"/>
</dbReference>
<evidence type="ECO:0000256" key="1">
    <source>
        <dbReference type="ARBA" id="ARBA00004141"/>
    </source>
</evidence>
<dbReference type="GO" id="GO:0005886">
    <property type="term" value="C:plasma membrane"/>
    <property type="evidence" value="ECO:0007669"/>
    <property type="project" value="TreeGrafter"/>
</dbReference>
<dbReference type="PROSITE" id="PS50088">
    <property type="entry name" value="ANK_REPEAT"/>
    <property type="match status" value="3"/>
</dbReference>
<keyword evidence="6 8" id="KW-0472">Membrane</keyword>
<keyword evidence="4 8" id="KW-1133">Transmembrane helix</keyword>
<keyword evidence="5 7" id="KW-0040">ANK repeat</keyword>
<feature type="repeat" description="ANK" evidence="7">
    <location>
        <begin position="121"/>
        <end position="153"/>
    </location>
</feature>
<dbReference type="AlphaFoldDB" id="A0AA39THI6"/>
<evidence type="ECO:0000313" key="11">
    <source>
        <dbReference type="Proteomes" id="UP001168877"/>
    </source>
</evidence>
<evidence type="ECO:0000256" key="6">
    <source>
        <dbReference type="ARBA" id="ARBA00023136"/>
    </source>
</evidence>
<name>A0AA39THI6_ACESA</name>
<reference evidence="10" key="2">
    <citation type="submission" date="2023-06" db="EMBL/GenBank/DDBJ databases">
        <authorList>
            <person name="Swenson N.G."/>
            <person name="Wegrzyn J.L."/>
            <person name="Mcevoy S.L."/>
        </authorList>
    </citation>
    <scope>NUCLEOTIDE SEQUENCE</scope>
    <source>
        <strain evidence="10">NS2018</strain>
        <tissue evidence="10">Leaf</tissue>
    </source>
</reference>
<evidence type="ECO:0000256" key="4">
    <source>
        <dbReference type="ARBA" id="ARBA00022989"/>
    </source>
</evidence>
<comment type="caution">
    <text evidence="10">The sequence shown here is derived from an EMBL/GenBank/DDBJ whole genome shotgun (WGS) entry which is preliminary data.</text>
</comment>
<dbReference type="EMBL" id="JAUESC010000001">
    <property type="protein sequence ID" value="KAK0608419.1"/>
    <property type="molecule type" value="Genomic_DNA"/>
</dbReference>
<comment type="subcellular location">
    <subcellularLocation>
        <location evidence="1">Membrane</location>
        <topology evidence="1">Multi-pass membrane protein</topology>
    </subcellularLocation>
</comment>
<reference evidence="10" key="1">
    <citation type="journal article" date="2022" name="Plant J.">
        <title>Strategies of tolerance reflected in two North American maple genomes.</title>
        <authorList>
            <person name="McEvoy S.L."/>
            <person name="Sezen U.U."/>
            <person name="Trouern-Trend A."/>
            <person name="McMahon S.M."/>
            <person name="Schaberg P.G."/>
            <person name="Yang J."/>
            <person name="Wegrzyn J.L."/>
            <person name="Swenson N.G."/>
        </authorList>
    </citation>
    <scope>NUCLEOTIDE SEQUENCE</scope>
    <source>
        <strain evidence="10">NS2018</strain>
    </source>
</reference>
<dbReference type="Pfam" id="PF13962">
    <property type="entry name" value="PGG"/>
    <property type="match status" value="1"/>
</dbReference>
<dbReference type="InterPro" id="IPR026961">
    <property type="entry name" value="PGG_dom"/>
</dbReference>
<feature type="transmembrane region" description="Helical" evidence="8">
    <location>
        <begin position="470"/>
        <end position="496"/>
    </location>
</feature>
<accession>A0AA39THI6</accession>
<protein>
    <recommendedName>
        <fullName evidence="9">PGG domain-containing protein</fullName>
    </recommendedName>
</protein>
<dbReference type="Proteomes" id="UP001168877">
    <property type="component" value="Unassembled WGS sequence"/>
</dbReference>
<evidence type="ECO:0000256" key="3">
    <source>
        <dbReference type="ARBA" id="ARBA00022737"/>
    </source>
</evidence>
<dbReference type="PANTHER" id="PTHR24186:SF53">
    <property type="entry name" value="PGG DOMAIN-CONTAINING PROTEIN"/>
    <property type="match status" value="1"/>
</dbReference>
<dbReference type="SUPFAM" id="SSF48403">
    <property type="entry name" value="Ankyrin repeat"/>
    <property type="match status" value="1"/>
</dbReference>
<evidence type="ECO:0000256" key="7">
    <source>
        <dbReference type="PROSITE-ProRule" id="PRU00023"/>
    </source>
</evidence>
<keyword evidence="3" id="KW-0677">Repeat</keyword>